<keyword evidence="5 6" id="KW-0131">Cell cycle</keyword>
<feature type="compositionally biased region" description="Polar residues" evidence="7">
    <location>
        <begin position="44"/>
        <end position="55"/>
    </location>
</feature>
<dbReference type="RefSeq" id="WP_205143920.1">
    <property type="nucleotide sequence ID" value="NZ_JAFBDN010000014.1"/>
</dbReference>
<keyword evidence="3 6" id="KW-0812">Transmembrane</keyword>
<keyword evidence="1 6" id="KW-1003">Cell membrane</keyword>
<evidence type="ECO:0000313" key="9">
    <source>
        <dbReference type="EMBL" id="MCM2438013.1"/>
    </source>
</evidence>
<feature type="compositionally biased region" description="Basic and acidic residues" evidence="7">
    <location>
        <begin position="1"/>
        <end position="14"/>
    </location>
</feature>
<keyword evidence="4 6" id="KW-1133">Transmembrane helix</keyword>
<feature type="region of interest" description="Disordered" evidence="7">
    <location>
        <begin position="44"/>
        <end position="63"/>
    </location>
</feature>
<feature type="region of interest" description="Disordered" evidence="7">
    <location>
        <begin position="355"/>
        <end position="386"/>
    </location>
</feature>
<reference evidence="9" key="1">
    <citation type="submission" date="2021-04" db="EMBL/GenBank/DDBJ databases">
        <title>Taxonomic assessment of Weissella genus.</title>
        <authorList>
            <person name="Fanelli F."/>
            <person name="Chieffi D."/>
            <person name="Dell'Aquila A."/>
            <person name="Gyu-Sung C."/>
            <person name="Franz C.M.A.P."/>
            <person name="Fusco V."/>
        </authorList>
    </citation>
    <scope>NUCLEOTIDE SEQUENCE</scope>
    <source>
        <strain evidence="9">LMG 25373</strain>
    </source>
</reference>
<dbReference type="InterPro" id="IPR026580">
    <property type="entry name" value="DivIB"/>
</dbReference>
<comment type="similarity">
    <text evidence="6">Belongs to the FtsQ/DivIB family. DivIB subfamily.</text>
</comment>
<feature type="compositionally biased region" description="Basic residues" evidence="7">
    <location>
        <begin position="359"/>
        <end position="374"/>
    </location>
</feature>
<comment type="caution">
    <text evidence="9">The sequence shown here is derived from an EMBL/GenBank/DDBJ whole genome shotgun (WGS) entry which is preliminary data.</text>
</comment>
<evidence type="ECO:0000256" key="4">
    <source>
        <dbReference type="ARBA" id="ARBA00022989"/>
    </source>
</evidence>
<dbReference type="PANTHER" id="PTHR37820">
    <property type="entry name" value="CELL DIVISION PROTEIN DIVIB"/>
    <property type="match status" value="1"/>
</dbReference>
<protein>
    <recommendedName>
        <fullName evidence="6">Cell division protein DivIB</fullName>
    </recommendedName>
</protein>
<dbReference type="InterPro" id="IPR005548">
    <property type="entry name" value="Cell_div_FtsQ/DivIB_C"/>
</dbReference>
<dbReference type="EMBL" id="JAGMVS010000074">
    <property type="protein sequence ID" value="MCM2438013.1"/>
    <property type="molecule type" value="Genomic_DNA"/>
</dbReference>
<dbReference type="Proteomes" id="UP001057481">
    <property type="component" value="Unassembled WGS sequence"/>
</dbReference>
<feature type="compositionally biased region" description="Low complexity" evidence="7">
    <location>
        <begin position="375"/>
        <end position="386"/>
    </location>
</feature>
<name>A0ABT0VJL1_9LACO</name>
<dbReference type="HAMAP" id="MF_00912">
    <property type="entry name" value="DivIB"/>
    <property type="match status" value="1"/>
</dbReference>
<evidence type="ECO:0000256" key="2">
    <source>
        <dbReference type="ARBA" id="ARBA00022618"/>
    </source>
</evidence>
<evidence type="ECO:0000256" key="1">
    <source>
        <dbReference type="ARBA" id="ARBA00022475"/>
    </source>
</evidence>
<keyword evidence="6" id="KW-0472">Membrane</keyword>
<evidence type="ECO:0000256" key="7">
    <source>
        <dbReference type="SAM" id="MobiDB-lite"/>
    </source>
</evidence>
<sequence>MAKGNADKNAKKDNSSPWDVLQINQAKRKIPKKSVKSKAHDLFFTQQQSKPTSVNEVHDATADSNEPEIIFTKPNEKHSFEEKLKQTPTTADKLEPIKQKEWFKLPHLKSRQFKINLKNWQKQTQESTLLILVLVLLTGTMYWFISPATMLQTVIVSGNSDLKPTTVIKAANIKLNRSIFRIIWHEKQIAKTAHANNDQIDKLSVKVLGPTKIKLTVKESIKAGFILKNNSYHLVLGDGKVLPKSYPEPKPGYPIYDNLTASQLKKVVKGVAQLSKPIRSAISEIKIVRDTDDVQKLVLYMNDGNQVYAKISTFGDKMAYYPSIAAQMKQTGIVDLQVGAFSYSYTQQKAQIAAEKTAKNSKKATKKSTKKSTKKVTSAKQSSASN</sequence>
<feature type="transmembrane region" description="Helical" evidence="6">
    <location>
        <begin position="127"/>
        <end position="145"/>
    </location>
</feature>
<gene>
    <name evidence="6" type="primary">divIB</name>
    <name evidence="9" type="ORF">KAK10_08885</name>
</gene>
<evidence type="ECO:0000256" key="3">
    <source>
        <dbReference type="ARBA" id="ARBA00022692"/>
    </source>
</evidence>
<keyword evidence="10" id="KW-1185">Reference proteome</keyword>
<evidence type="ECO:0000259" key="8">
    <source>
        <dbReference type="Pfam" id="PF03799"/>
    </source>
</evidence>
<feature type="region of interest" description="Disordered" evidence="7">
    <location>
        <begin position="1"/>
        <end position="20"/>
    </location>
</feature>
<dbReference type="InterPro" id="IPR050487">
    <property type="entry name" value="FtsQ_DivIB"/>
</dbReference>
<evidence type="ECO:0000313" key="10">
    <source>
        <dbReference type="Proteomes" id="UP001057481"/>
    </source>
</evidence>
<dbReference type="PANTHER" id="PTHR37820:SF1">
    <property type="entry name" value="CELL DIVISION PROTEIN FTSQ"/>
    <property type="match status" value="1"/>
</dbReference>
<dbReference type="Gene3D" id="3.40.50.10960">
    <property type="match status" value="1"/>
</dbReference>
<dbReference type="Pfam" id="PF03799">
    <property type="entry name" value="FtsQ_DivIB_C"/>
    <property type="match status" value="1"/>
</dbReference>
<organism evidence="9 10">
    <name type="scientific">Periweissella beninensis</name>
    <dbReference type="NCBI Taxonomy" id="504936"/>
    <lineage>
        <taxon>Bacteria</taxon>
        <taxon>Bacillati</taxon>
        <taxon>Bacillota</taxon>
        <taxon>Bacilli</taxon>
        <taxon>Lactobacillales</taxon>
        <taxon>Lactobacillaceae</taxon>
        <taxon>Periweissella</taxon>
    </lineage>
</organism>
<comment type="function">
    <text evidence="6">Cell division protein that may be involved in stabilizing or promoting the assembly of the division complex.</text>
</comment>
<evidence type="ECO:0000256" key="5">
    <source>
        <dbReference type="ARBA" id="ARBA00023306"/>
    </source>
</evidence>
<dbReference type="GO" id="GO:0051301">
    <property type="term" value="P:cell division"/>
    <property type="evidence" value="ECO:0007669"/>
    <property type="project" value="UniProtKB-KW"/>
</dbReference>
<keyword evidence="2 6" id="KW-0132">Cell division</keyword>
<evidence type="ECO:0000256" key="6">
    <source>
        <dbReference type="HAMAP-Rule" id="MF_00912"/>
    </source>
</evidence>
<proteinExistence type="inferred from homology"/>
<feature type="domain" description="Cell division protein FtsQ/DivIB C-terminal" evidence="8">
    <location>
        <begin position="228"/>
        <end position="336"/>
    </location>
</feature>
<comment type="subcellular location">
    <subcellularLocation>
        <location evidence="6">Cell membrane</location>
        <topology evidence="6">Single-pass type II membrane protein</topology>
    </subcellularLocation>
    <text evidence="6">Localizes to the division septum.</text>
</comment>
<accession>A0ABT0VJL1</accession>